<sequence length="303" mass="33024">MHATPSRVYPWPAFIAATSSTNASIMTFNQSNCRAISLASLFVLTSLSLAGPLAAQDTHIAPSKSAFSAEPFQVTCEGTYPHHLQGVCADATSIYWSFTTTLVKTDHDGKVLKKIPVANHHGDLCFRDGKIYVAVNLGKFNDPAGNADSWVYVYDAESLDELARHETQEVFHGAGGIGHREGHFYVVGGLPDSFDENYVYEYDDQFQFVKKHVITSGHTHLGIQSATFAHNRWWFGCYGSPAITLVTDADFQMKGRYELNCSLGIEGLADGRLLVASGRCDKENGCSGKILSAQPSESAGFQL</sequence>
<dbReference type="HOGENOM" id="CLU_1057201_0_0_0"/>
<dbReference type="EnsemblBacteria" id="CAD79241">
    <property type="protein sequence ID" value="CAD79241"/>
    <property type="gene ID" value="RB11652"/>
</dbReference>
<dbReference type="AlphaFoldDB" id="Q7UE13"/>
<feature type="signal peptide" evidence="1">
    <location>
        <begin position="1"/>
        <end position="50"/>
    </location>
</feature>
<accession>Q7UE13</accession>
<keyword evidence="1" id="KW-0732">Signal</keyword>
<gene>
    <name evidence="2" type="ordered locus">RB11652</name>
</gene>
<keyword evidence="3" id="KW-1185">Reference proteome</keyword>
<proteinExistence type="predicted"/>
<feature type="chain" id="PRO_5004291890" evidence="1">
    <location>
        <begin position="51"/>
        <end position="303"/>
    </location>
</feature>
<dbReference type="Proteomes" id="UP000001025">
    <property type="component" value="Chromosome"/>
</dbReference>
<dbReference type="STRING" id="243090.RB11652"/>
<reference evidence="2 3" key="1">
    <citation type="journal article" date="2003" name="Proc. Natl. Acad. Sci. U.S.A.">
        <title>Complete genome sequence of the marine planctomycete Pirellula sp. strain 1.</title>
        <authorList>
            <person name="Gloeckner F.O."/>
            <person name="Kube M."/>
            <person name="Bauer M."/>
            <person name="Teeling H."/>
            <person name="Lombardot T."/>
            <person name="Ludwig W."/>
            <person name="Gade D."/>
            <person name="Beck A."/>
            <person name="Borzym K."/>
            <person name="Heitmann K."/>
            <person name="Rabus R."/>
            <person name="Schlesner H."/>
            <person name="Amann R."/>
            <person name="Reinhardt R."/>
        </authorList>
    </citation>
    <scope>NUCLEOTIDE SEQUENCE [LARGE SCALE GENOMIC DNA]</scope>
    <source>
        <strain evidence="3">DSM 10527 / NCIMB 13988 / SH1</strain>
    </source>
</reference>
<dbReference type="eggNOG" id="ENOG502Z8YD">
    <property type="taxonomic scope" value="Bacteria"/>
</dbReference>
<name>Q7UE13_RHOBA</name>
<dbReference type="KEGG" id="rba:RB11652"/>
<evidence type="ECO:0000256" key="1">
    <source>
        <dbReference type="SAM" id="SignalP"/>
    </source>
</evidence>
<dbReference type="InterPro" id="IPR011047">
    <property type="entry name" value="Quinoprotein_ADH-like_sf"/>
</dbReference>
<dbReference type="EMBL" id="BX294153">
    <property type="protein sequence ID" value="CAD79241.1"/>
    <property type="molecule type" value="Genomic_DNA"/>
</dbReference>
<dbReference type="PATRIC" id="fig|243090.15.peg.5642"/>
<protein>
    <submittedName>
        <fullName evidence="2">Uncharacterized protein</fullName>
    </submittedName>
</protein>
<evidence type="ECO:0000313" key="3">
    <source>
        <dbReference type="Proteomes" id="UP000001025"/>
    </source>
</evidence>
<organism evidence="2 3">
    <name type="scientific">Rhodopirellula baltica (strain DSM 10527 / NCIMB 13988 / SH1)</name>
    <dbReference type="NCBI Taxonomy" id="243090"/>
    <lineage>
        <taxon>Bacteria</taxon>
        <taxon>Pseudomonadati</taxon>
        <taxon>Planctomycetota</taxon>
        <taxon>Planctomycetia</taxon>
        <taxon>Pirellulales</taxon>
        <taxon>Pirellulaceae</taxon>
        <taxon>Rhodopirellula</taxon>
    </lineage>
</organism>
<dbReference type="OrthoDB" id="247990at2"/>
<dbReference type="InParanoid" id="Q7UE13"/>
<dbReference type="SUPFAM" id="SSF50998">
    <property type="entry name" value="Quinoprotein alcohol dehydrogenase-like"/>
    <property type="match status" value="1"/>
</dbReference>
<evidence type="ECO:0000313" key="2">
    <source>
        <dbReference type="EMBL" id="CAD79241.1"/>
    </source>
</evidence>